<comment type="caution">
    <text evidence="1">The sequence shown here is derived from an EMBL/GenBank/DDBJ whole genome shotgun (WGS) entry which is preliminary data.</text>
</comment>
<name>A0A2U1V0Q3_9PROT</name>
<dbReference type="Proteomes" id="UP000245048">
    <property type="component" value="Unassembled WGS sequence"/>
</dbReference>
<proteinExistence type="predicted"/>
<dbReference type="Pfam" id="PF11324">
    <property type="entry name" value="DUF3126"/>
    <property type="match status" value="1"/>
</dbReference>
<dbReference type="EMBL" id="PDOA01000014">
    <property type="protein sequence ID" value="PWC27486.1"/>
    <property type="molecule type" value="Genomic_DNA"/>
</dbReference>
<dbReference type="AlphaFoldDB" id="A0A2U1V0Q3"/>
<dbReference type="InterPro" id="IPR021473">
    <property type="entry name" value="DUF3126"/>
</dbReference>
<reference evidence="2" key="1">
    <citation type="submission" date="2017-10" db="EMBL/GenBank/DDBJ databases">
        <authorList>
            <person name="Toshchakov S.V."/>
            <person name="Goeva M.A."/>
        </authorList>
    </citation>
    <scope>NUCLEOTIDE SEQUENCE [LARGE SCALE GENOMIC DNA]</scope>
    <source>
        <strain evidence="2">JR1/69-1-13</strain>
    </source>
</reference>
<organism evidence="1 2">
    <name type="scientific">Teichococcus aestuarii</name>
    <dbReference type="NCBI Taxonomy" id="568898"/>
    <lineage>
        <taxon>Bacteria</taxon>
        <taxon>Pseudomonadati</taxon>
        <taxon>Pseudomonadota</taxon>
        <taxon>Alphaproteobacteria</taxon>
        <taxon>Acetobacterales</taxon>
        <taxon>Roseomonadaceae</taxon>
        <taxon>Roseomonas</taxon>
    </lineage>
</organism>
<protein>
    <recommendedName>
        <fullName evidence="3">DUF3126 domain-containing protein</fullName>
    </recommendedName>
</protein>
<evidence type="ECO:0000313" key="2">
    <source>
        <dbReference type="Proteomes" id="UP000245048"/>
    </source>
</evidence>
<sequence length="83" mass="9364">MEASDITRVQTYLRRLFGTERINILRPARPGLSVEVAVEDEVIGTLHRDTEDGEISYSLHLTILEEDLPPAPKADKAPPRRRA</sequence>
<accession>A0A2U1V0Q3</accession>
<keyword evidence="2" id="KW-1185">Reference proteome</keyword>
<dbReference type="RefSeq" id="WP_109518303.1">
    <property type="nucleotide sequence ID" value="NZ_JBHSCH010000035.1"/>
</dbReference>
<dbReference type="OrthoDB" id="7632283at2"/>
<evidence type="ECO:0000313" key="1">
    <source>
        <dbReference type="EMBL" id="PWC27486.1"/>
    </source>
</evidence>
<gene>
    <name evidence="1" type="ORF">CR165_17865</name>
</gene>
<evidence type="ECO:0008006" key="3">
    <source>
        <dbReference type="Google" id="ProtNLM"/>
    </source>
</evidence>